<dbReference type="InterPro" id="IPR014710">
    <property type="entry name" value="RmlC-like_jellyroll"/>
</dbReference>
<dbReference type="InterPro" id="IPR041667">
    <property type="entry name" value="Cupin_8"/>
</dbReference>
<dbReference type="SUPFAM" id="SSF51197">
    <property type="entry name" value="Clavaminate synthase-like"/>
    <property type="match status" value="1"/>
</dbReference>
<dbReference type="Proteomes" id="UP000774326">
    <property type="component" value="Unassembled WGS sequence"/>
</dbReference>
<evidence type="ECO:0000313" key="4">
    <source>
        <dbReference type="EMBL" id="KAH3678941.1"/>
    </source>
</evidence>
<feature type="domain" description="JmjC" evidence="3">
    <location>
        <begin position="262"/>
        <end position="548"/>
    </location>
</feature>
<sequence length="574" mass="65139">MAKRTNSSGTSSSDSQKKSKTFVNEYDGYSPAPNDTVPIEDINKITEDEFYSQYIQPRKPVIIEGSLPGFPTKELQLPDIEETLNSDDGLLLVERINQGGFGSSQKRIKMNFKEFMKKLKEDGNEYYLTTQYVEDDPDRDLNVGSSDEEEEEEEEGDLFGAPDGASFTPPGSPEGRSDEENDGEKPILEGEFSDADSIDFNDIHDDFDELEVDAEDLDRSEDEIAGPMEEEEDDNDTIDKSLPGDPLTIEEATTRFEELIQKPLSNAYLNNNLPLKPTLFTKLTTQQINIWIGSTKSKDGKTPSLDLSNIEIDQSKQDLGLGRKMVGEGISSGLHHDHADNLYVPLMGHKRFTIFSPKDTSNLYTVGNVNKVYPSGIIDYKNDSQAPFWRELRGDSAIKTEVNKWKLDNEDLELREEERNQLIDEVESEEDLLEENEAKFKNCMLDPPSFSKIPASLLHLEDIPESSKSTKEQLQSALESKYPKLMNCDRLTVDLKPGQLFFLPAGWFHEVTSFGDDQDDNHIHIALNYWFAPPDVKHPSTKKVYNDEYWVQDFERTLKSCEYLKNKLNSIGVE</sequence>
<reference evidence="4" key="1">
    <citation type="journal article" date="2021" name="Open Biol.">
        <title>Shared evolutionary footprints suggest mitochondrial oxidative damage underlies multiple complex I losses in fungi.</title>
        <authorList>
            <person name="Schikora-Tamarit M.A."/>
            <person name="Marcet-Houben M."/>
            <person name="Nosek J."/>
            <person name="Gabaldon T."/>
        </authorList>
    </citation>
    <scope>NUCLEOTIDE SEQUENCE</scope>
    <source>
        <strain evidence="4">CBS2887</strain>
    </source>
</reference>
<dbReference type="Gene3D" id="2.60.120.650">
    <property type="entry name" value="Cupin"/>
    <property type="match status" value="1"/>
</dbReference>
<feature type="compositionally biased region" description="Basic and acidic residues" evidence="2">
    <location>
        <begin position="175"/>
        <end position="188"/>
    </location>
</feature>
<feature type="coiled-coil region" evidence="1">
    <location>
        <begin position="409"/>
        <end position="439"/>
    </location>
</feature>
<comment type="caution">
    <text evidence="4">The sequence shown here is derived from an EMBL/GenBank/DDBJ whole genome shotgun (WGS) entry which is preliminary data.</text>
</comment>
<dbReference type="InterPro" id="IPR003347">
    <property type="entry name" value="JmjC_dom"/>
</dbReference>
<dbReference type="PANTHER" id="PTHR12461">
    <property type="entry name" value="HYPOXIA-INDUCIBLE FACTOR 1 ALPHA INHIBITOR-RELATED"/>
    <property type="match status" value="1"/>
</dbReference>
<feature type="region of interest" description="Disordered" evidence="2">
    <location>
        <begin position="129"/>
        <end position="245"/>
    </location>
</feature>
<evidence type="ECO:0000313" key="5">
    <source>
        <dbReference type="Proteomes" id="UP000774326"/>
    </source>
</evidence>
<organism evidence="4 5">
    <name type="scientific">Wickerhamomyces pijperi</name>
    <name type="common">Yeast</name>
    <name type="synonym">Pichia pijperi</name>
    <dbReference type="NCBI Taxonomy" id="599730"/>
    <lineage>
        <taxon>Eukaryota</taxon>
        <taxon>Fungi</taxon>
        <taxon>Dikarya</taxon>
        <taxon>Ascomycota</taxon>
        <taxon>Saccharomycotina</taxon>
        <taxon>Saccharomycetes</taxon>
        <taxon>Phaffomycetales</taxon>
        <taxon>Wickerhamomycetaceae</taxon>
        <taxon>Wickerhamomyces</taxon>
    </lineage>
</organism>
<dbReference type="PROSITE" id="PS51184">
    <property type="entry name" value="JMJC"/>
    <property type="match status" value="1"/>
</dbReference>
<protein>
    <recommendedName>
        <fullName evidence="3">JmjC domain-containing protein</fullName>
    </recommendedName>
</protein>
<dbReference type="AlphaFoldDB" id="A0A9P8PV84"/>
<dbReference type="EMBL" id="JAEUBG010005040">
    <property type="protein sequence ID" value="KAH3678941.1"/>
    <property type="molecule type" value="Genomic_DNA"/>
</dbReference>
<feature type="compositionally biased region" description="Acidic residues" evidence="2">
    <location>
        <begin position="146"/>
        <end position="157"/>
    </location>
</feature>
<keyword evidence="1" id="KW-0175">Coiled coil</keyword>
<name>A0A9P8PV84_WICPI</name>
<reference evidence="4" key="2">
    <citation type="submission" date="2021-01" db="EMBL/GenBank/DDBJ databases">
        <authorList>
            <person name="Schikora-Tamarit M.A."/>
        </authorList>
    </citation>
    <scope>NUCLEOTIDE SEQUENCE</scope>
    <source>
        <strain evidence="4">CBS2887</strain>
    </source>
</reference>
<dbReference type="Gene3D" id="2.60.120.10">
    <property type="entry name" value="Jelly Rolls"/>
    <property type="match status" value="2"/>
</dbReference>
<evidence type="ECO:0000256" key="2">
    <source>
        <dbReference type="SAM" id="MobiDB-lite"/>
    </source>
</evidence>
<dbReference type="PANTHER" id="PTHR12461:SF100">
    <property type="entry name" value="JMJC DOMAIN-CONTAINING PROTEIN 4"/>
    <property type="match status" value="1"/>
</dbReference>
<accession>A0A9P8PV84</accession>
<proteinExistence type="predicted"/>
<keyword evidence="5" id="KW-1185">Reference proteome</keyword>
<gene>
    <name evidence="4" type="ORF">WICPIJ_008769</name>
</gene>
<dbReference type="OrthoDB" id="415358at2759"/>
<feature type="compositionally biased region" description="Acidic residues" evidence="2">
    <location>
        <begin position="191"/>
        <end position="236"/>
    </location>
</feature>
<feature type="compositionally biased region" description="Low complexity" evidence="2">
    <location>
        <begin position="1"/>
        <end position="14"/>
    </location>
</feature>
<feature type="region of interest" description="Disordered" evidence="2">
    <location>
        <begin position="1"/>
        <end position="38"/>
    </location>
</feature>
<evidence type="ECO:0000259" key="3">
    <source>
        <dbReference type="PROSITE" id="PS51184"/>
    </source>
</evidence>
<evidence type="ECO:0000256" key="1">
    <source>
        <dbReference type="SAM" id="Coils"/>
    </source>
</evidence>
<dbReference type="Pfam" id="PF13621">
    <property type="entry name" value="Cupin_8"/>
    <property type="match status" value="1"/>
</dbReference>